<accession>K9TXI5</accession>
<dbReference type="KEGG" id="cthe:Chro_1182"/>
<dbReference type="HOGENOM" id="CLU_3133839_0_0_3"/>
<proteinExistence type="predicted"/>
<gene>
    <name evidence="1" type="ORF">Chro_1182</name>
</gene>
<dbReference type="InParanoid" id="K9TXI5"/>
<organism evidence="1 2">
    <name type="scientific">Chroococcidiopsis thermalis (strain PCC 7203)</name>
    <dbReference type="NCBI Taxonomy" id="251229"/>
    <lineage>
        <taxon>Bacteria</taxon>
        <taxon>Bacillati</taxon>
        <taxon>Cyanobacteriota</taxon>
        <taxon>Cyanophyceae</taxon>
        <taxon>Chroococcidiopsidales</taxon>
        <taxon>Chroococcidiopsidaceae</taxon>
        <taxon>Chroococcidiopsis</taxon>
    </lineage>
</organism>
<evidence type="ECO:0000313" key="2">
    <source>
        <dbReference type="Proteomes" id="UP000010384"/>
    </source>
</evidence>
<keyword evidence="2" id="KW-1185">Reference proteome</keyword>
<dbReference type="EMBL" id="CP003597">
    <property type="protein sequence ID" value="AFY86709.1"/>
    <property type="molecule type" value="Genomic_DNA"/>
</dbReference>
<evidence type="ECO:0000313" key="1">
    <source>
        <dbReference type="EMBL" id="AFY86709.1"/>
    </source>
</evidence>
<dbReference type="STRING" id="251229.Chro_1182"/>
<reference evidence="1 2" key="1">
    <citation type="submission" date="2012-06" db="EMBL/GenBank/DDBJ databases">
        <title>Finished chromosome of genome of Chroococcidiopsis thermalis PCC 7203.</title>
        <authorList>
            <consortium name="US DOE Joint Genome Institute"/>
            <person name="Gugger M."/>
            <person name="Coursin T."/>
            <person name="Rippka R."/>
            <person name="Tandeau De Marsac N."/>
            <person name="Huntemann M."/>
            <person name="Wei C.-L."/>
            <person name="Han J."/>
            <person name="Detter J.C."/>
            <person name="Han C."/>
            <person name="Tapia R."/>
            <person name="Davenport K."/>
            <person name="Daligault H."/>
            <person name="Erkkila T."/>
            <person name="Gu W."/>
            <person name="Munk A.C.C."/>
            <person name="Teshima H."/>
            <person name="Xu Y."/>
            <person name="Chain P."/>
            <person name="Chen A."/>
            <person name="Krypides N."/>
            <person name="Mavromatis K."/>
            <person name="Markowitz V."/>
            <person name="Szeto E."/>
            <person name="Ivanova N."/>
            <person name="Mikhailova N."/>
            <person name="Ovchinnikova G."/>
            <person name="Pagani I."/>
            <person name="Pati A."/>
            <person name="Goodwin L."/>
            <person name="Peters L."/>
            <person name="Pitluck S."/>
            <person name="Woyke T."/>
            <person name="Kerfeld C."/>
        </authorList>
    </citation>
    <scope>NUCLEOTIDE SEQUENCE [LARGE SCALE GENOMIC DNA]</scope>
    <source>
        <strain evidence="1 2">PCC 7203</strain>
    </source>
</reference>
<dbReference type="Proteomes" id="UP000010384">
    <property type="component" value="Chromosome"/>
</dbReference>
<name>K9TXI5_CHRTP</name>
<sequence length="49" mass="5340">MSVKSVSIPDELIAAVNRKAVEEKRNFSSVVTEVLRKEFSSVTSANKSA</sequence>
<protein>
    <submittedName>
        <fullName evidence="1">Uncharacterized protein</fullName>
    </submittedName>
</protein>
<dbReference type="AlphaFoldDB" id="K9TXI5"/>